<dbReference type="AlphaFoldDB" id="A0A4Y2D2C2"/>
<accession>A0A4Y2D2C2</accession>
<name>A0A4Y2D2C2_ARAVE</name>
<reference evidence="1 2" key="1">
    <citation type="journal article" date="2019" name="Sci. Rep.">
        <title>Orb-weaving spider Araneus ventricosus genome elucidates the spidroin gene catalogue.</title>
        <authorList>
            <person name="Kono N."/>
            <person name="Nakamura H."/>
            <person name="Ohtoshi R."/>
            <person name="Moran D.A.P."/>
            <person name="Shinohara A."/>
            <person name="Yoshida Y."/>
            <person name="Fujiwara M."/>
            <person name="Mori M."/>
            <person name="Tomita M."/>
            <person name="Arakawa K."/>
        </authorList>
    </citation>
    <scope>NUCLEOTIDE SEQUENCE [LARGE SCALE GENOMIC DNA]</scope>
</reference>
<protein>
    <submittedName>
        <fullName evidence="1">Uncharacterized protein</fullName>
    </submittedName>
</protein>
<dbReference type="Proteomes" id="UP000499080">
    <property type="component" value="Unassembled WGS sequence"/>
</dbReference>
<evidence type="ECO:0000313" key="2">
    <source>
        <dbReference type="Proteomes" id="UP000499080"/>
    </source>
</evidence>
<comment type="caution">
    <text evidence="1">The sequence shown here is derived from an EMBL/GenBank/DDBJ whole genome shotgun (WGS) entry which is preliminary data.</text>
</comment>
<dbReference type="EMBL" id="BGPR01000280">
    <property type="protein sequence ID" value="GBM10108.1"/>
    <property type="molecule type" value="Genomic_DNA"/>
</dbReference>
<sequence length="98" mass="11354">MKFKISGFVAYASRYGRTKTATSTQVLAGMVRSPTKGSRRLSAQMGISRRSVKCNLQASKWNPYKLQMFQHLTENDPIEFCEWSLNMHENVSDKKWFE</sequence>
<gene>
    <name evidence="1" type="ORF">AVEN_92928_1</name>
</gene>
<keyword evidence="2" id="KW-1185">Reference proteome</keyword>
<evidence type="ECO:0000313" key="1">
    <source>
        <dbReference type="EMBL" id="GBM10108.1"/>
    </source>
</evidence>
<proteinExistence type="predicted"/>
<organism evidence="1 2">
    <name type="scientific">Araneus ventricosus</name>
    <name type="common">Orbweaver spider</name>
    <name type="synonym">Epeira ventricosa</name>
    <dbReference type="NCBI Taxonomy" id="182803"/>
    <lineage>
        <taxon>Eukaryota</taxon>
        <taxon>Metazoa</taxon>
        <taxon>Ecdysozoa</taxon>
        <taxon>Arthropoda</taxon>
        <taxon>Chelicerata</taxon>
        <taxon>Arachnida</taxon>
        <taxon>Araneae</taxon>
        <taxon>Araneomorphae</taxon>
        <taxon>Entelegynae</taxon>
        <taxon>Araneoidea</taxon>
        <taxon>Araneidae</taxon>
        <taxon>Araneus</taxon>
    </lineage>
</organism>